<evidence type="ECO:0000313" key="2">
    <source>
        <dbReference type="WBParaSite" id="ES5_v2.g23284.t1"/>
    </source>
</evidence>
<dbReference type="WBParaSite" id="ES5_v2.g23284.t1">
    <property type="protein sequence ID" value="ES5_v2.g23284.t1"/>
    <property type="gene ID" value="ES5_v2.g23284"/>
</dbReference>
<dbReference type="Proteomes" id="UP000887579">
    <property type="component" value="Unplaced"/>
</dbReference>
<name>A0AC34G0S7_9BILA</name>
<proteinExistence type="predicted"/>
<sequence length="370" mass="43677">MAILGKEFLLQTYSNYCRFFLDDNEMKKEYQKAVEEFGPSKVAWKNLFDFEEKKKDFNVKLFMFKKENDFVDCMENAFDLKKHFPGIKFSYRGILQQRFPFHQNFMRYVWDKANPQIRQKLLNTCKYFFAKHQYQICYKLCLDTCDEDENSNEEIVQQSLKVVYDENDDDTLKSENLWITDVLIAINKVYDRETISLAQFIPRIYRCDAKCVDIRKQVLTLDELKFLIGHGNVEDLNLANNFIINDEDGNEVALEDIAKMVPKIKFFDVASPILTATTFSTIANLTFQNKIRSMTLVKIGEELEAEAFGKFITKNFTSGSKIELYFEIEQELVLNFKQILEIVVNNHWKVEEDRPKLYILQGMDGMYSYV</sequence>
<protein>
    <submittedName>
        <fullName evidence="2">DUF38 domain-containing protein</fullName>
    </submittedName>
</protein>
<evidence type="ECO:0000313" key="1">
    <source>
        <dbReference type="Proteomes" id="UP000887579"/>
    </source>
</evidence>
<organism evidence="1 2">
    <name type="scientific">Panagrolaimus sp. ES5</name>
    <dbReference type="NCBI Taxonomy" id="591445"/>
    <lineage>
        <taxon>Eukaryota</taxon>
        <taxon>Metazoa</taxon>
        <taxon>Ecdysozoa</taxon>
        <taxon>Nematoda</taxon>
        <taxon>Chromadorea</taxon>
        <taxon>Rhabditida</taxon>
        <taxon>Tylenchina</taxon>
        <taxon>Panagrolaimomorpha</taxon>
        <taxon>Panagrolaimoidea</taxon>
        <taxon>Panagrolaimidae</taxon>
        <taxon>Panagrolaimus</taxon>
    </lineage>
</organism>
<accession>A0AC34G0S7</accession>
<reference evidence="2" key="1">
    <citation type="submission" date="2022-11" db="UniProtKB">
        <authorList>
            <consortium name="WormBaseParasite"/>
        </authorList>
    </citation>
    <scope>IDENTIFICATION</scope>
</reference>